<evidence type="ECO:0000256" key="1">
    <source>
        <dbReference type="ARBA" id="ARBA00004496"/>
    </source>
</evidence>
<dbReference type="PANTHER" id="PTHR30478">
    <property type="entry name" value="DNA POLYMERASE III SUBUNIT BETA"/>
    <property type="match status" value="1"/>
</dbReference>
<dbReference type="GO" id="GO:0006271">
    <property type="term" value="P:DNA strand elongation involved in DNA replication"/>
    <property type="evidence" value="ECO:0007669"/>
    <property type="project" value="TreeGrafter"/>
</dbReference>
<dbReference type="AlphaFoldDB" id="A0A645JD37"/>
<name>A0A645JD37_9ZZZZ</name>
<evidence type="ECO:0000256" key="2">
    <source>
        <dbReference type="ARBA" id="ARBA00010752"/>
    </source>
</evidence>
<dbReference type="InterPro" id="IPR022635">
    <property type="entry name" value="DNA_polIII_beta_C"/>
</dbReference>
<evidence type="ECO:0000256" key="7">
    <source>
        <dbReference type="ARBA" id="ARBA00022932"/>
    </source>
</evidence>
<evidence type="ECO:0000256" key="8">
    <source>
        <dbReference type="ARBA" id="ARBA00023125"/>
    </source>
</evidence>
<evidence type="ECO:0000256" key="4">
    <source>
        <dbReference type="ARBA" id="ARBA00022679"/>
    </source>
</evidence>
<keyword evidence="7" id="KW-0239">DNA-directed DNA polymerase</keyword>
<evidence type="ECO:0000256" key="6">
    <source>
        <dbReference type="ARBA" id="ARBA00022705"/>
    </source>
</evidence>
<gene>
    <name evidence="10" type="ORF">SDC9_208308</name>
</gene>
<dbReference type="EMBL" id="VSSQ01136029">
    <property type="protein sequence ID" value="MPN60579.1"/>
    <property type="molecule type" value="Genomic_DNA"/>
</dbReference>
<keyword evidence="8" id="KW-0238">DNA-binding</keyword>
<accession>A0A645JD37</accession>
<organism evidence="10">
    <name type="scientific">bioreactor metagenome</name>
    <dbReference type="NCBI Taxonomy" id="1076179"/>
    <lineage>
        <taxon>unclassified sequences</taxon>
        <taxon>metagenomes</taxon>
        <taxon>ecological metagenomes</taxon>
    </lineage>
</organism>
<dbReference type="GO" id="GO:0009360">
    <property type="term" value="C:DNA polymerase III complex"/>
    <property type="evidence" value="ECO:0007669"/>
    <property type="project" value="InterPro"/>
</dbReference>
<dbReference type="GO" id="GO:0005737">
    <property type="term" value="C:cytoplasm"/>
    <property type="evidence" value="ECO:0007669"/>
    <property type="project" value="UniProtKB-SubCell"/>
</dbReference>
<dbReference type="PANTHER" id="PTHR30478:SF0">
    <property type="entry name" value="BETA SLIDING CLAMP"/>
    <property type="match status" value="1"/>
</dbReference>
<comment type="similarity">
    <text evidence="2">Belongs to the beta sliding clamp family.</text>
</comment>
<protein>
    <recommendedName>
        <fullName evidence="9">DNA polymerase III beta sliding clamp C-terminal domain-containing protein</fullName>
    </recommendedName>
</protein>
<dbReference type="Pfam" id="PF02768">
    <property type="entry name" value="DNA_pol3_beta_3"/>
    <property type="match status" value="1"/>
</dbReference>
<evidence type="ECO:0000313" key="10">
    <source>
        <dbReference type="EMBL" id="MPN60579.1"/>
    </source>
</evidence>
<evidence type="ECO:0000259" key="9">
    <source>
        <dbReference type="Pfam" id="PF02768"/>
    </source>
</evidence>
<comment type="subcellular location">
    <subcellularLocation>
        <location evidence="1">Cytoplasm</location>
    </subcellularLocation>
</comment>
<dbReference type="GO" id="GO:0003677">
    <property type="term" value="F:DNA binding"/>
    <property type="evidence" value="ECO:0007669"/>
    <property type="project" value="UniProtKB-KW"/>
</dbReference>
<dbReference type="InterPro" id="IPR001001">
    <property type="entry name" value="DNA_polIII_beta"/>
</dbReference>
<proteinExistence type="inferred from homology"/>
<dbReference type="InterPro" id="IPR046938">
    <property type="entry name" value="DNA_clamp_sf"/>
</dbReference>
<keyword evidence="5" id="KW-0548">Nucleotidyltransferase</keyword>
<comment type="caution">
    <text evidence="10">The sequence shown here is derived from an EMBL/GenBank/DDBJ whole genome shotgun (WGS) entry which is preliminary data.</text>
</comment>
<keyword evidence="3" id="KW-0963">Cytoplasm</keyword>
<dbReference type="GO" id="GO:0008408">
    <property type="term" value="F:3'-5' exonuclease activity"/>
    <property type="evidence" value="ECO:0007669"/>
    <property type="project" value="InterPro"/>
</dbReference>
<dbReference type="SUPFAM" id="SSF55979">
    <property type="entry name" value="DNA clamp"/>
    <property type="match status" value="1"/>
</dbReference>
<sequence>MKYVTLNFTEEELKITAKNETLTIEDTIKCKLRGKDLEIAFDTKYLMDAIKNYKELKFNLISSVQAVLITDEYKTDLVLPVRIKKN</sequence>
<dbReference type="Gene3D" id="3.10.150.10">
    <property type="entry name" value="DNA Polymerase III, subunit A, domain 2"/>
    <property type="match status" value="1"/>
</dbReference>
<feature type="domain" description="DNA polymerase III beta sliding clamp C-terminal" evidence="9">
    <location>
        <begin position="3"/>
        <end position="77"/>
    </location>
</feature>
<keyword evidence="4" id="KW-0808">Transferase</keyword>
<keyword evidence="6" id="KW-0235">DNA replication</keyword>
<reference evidence="10" key="1">
    <citation type="submission" date="2019-08" db="EMBL/GenBank/DDBJ databases">
        <authorList>
            <person name="Kucharzyk K."/>
            <person name="Murdoch R.W."/>
            <person name="Higgins S."/>
            <person name="Loffler F."/>
        </authorList>
    </citation>
    <scope>NUCLEOTIDE SEQUENCE</scope>
</reference>
<evidence type="ECO:0000256" key="3">
    <source>
        <dbReference type="ARBA" id="ARBA00022490"/>
    </source>
</evidence>
<evidence type="ECO:0000256" key="5">
    <source>
        <dbReference type="ARBA" id="ARBA00022695"/>
    </source>
</evidence>
<dbReference type="GO" id="GO:0003887">
    <property type="term" value="F:DNA-directed DNA polymerase activity"/>
    <property type="evidence" value="ECO:0007669"/>
    <property type="project" value="UniProtKB-KW"/>
</dbReference>